<dbReference type="RefSeq" id="WP_126168759.1">
    <property type="nucleotide sequence ID" value="NZ_CP020373.1"/>
</dbReference>
<protein>
    <recommendedName>
        <fullName evidence="5">SD-repeat containing protein B domain-containing protein</fullName>
    </recommendedName>
</protein>
<evidence type="ECO:0000313" key="6">
    <source>
        <dbReference type="EMBL" id="AZQ12600.1"/>
    </source>
</evidence>
<evidence type="ECO:0000259" key="5">
    <source>
        <dbReference type="Pfam" id="PF17210"/>
    </source>
</evidence>
<dbReference type="SUPFAM" id="SSF117074">
    <property type="entry name" value="Hypothetical protein PA1324"/>
    <property type="match status" value="1"/>
</dbReference>
<feature type="chain" id="PRO_5047433416" description="SD-repeat containing protein B domain-containing protein" evidence="4">
    <location>
        <begin position="33"/>
        <end position="428"/>
    </location>
</feature>
<name>A0ABM7DSB7_9GAMM</name>
<comment type="subcellular location">
    <subcellularLocation>
        <location evidence="1">Secreted</location>
    </subcellularLocation>
</comment>
<dbReference type="InterPro" id="IPR013783">
    <property type="entry name" value="Ig-like_fold"/>
</dbReference>
<evidence type="ECO:0000256" key="2">
    <source>
        <dbReference type="ARBA" id="ARBA00022525"/>
    </source>
</evidence>
<dbReference type="Pfam" id="PF17210">
    <property type="entry name" value="SdrD_B"/>
    <property type="match status" value="1"/>
</dbReference>
<evidence type="ECO:0000313" key="7">
    <source>
        <dbReference type="Proteomes" id="UP000278437"/>
    </source>
</evidence>
<accession>A0ABM7DSB7</accession>
<evidence type="ECO:0000256" key="3">
    <source>
        <dbReference type="ARBA" id="ARBA00022729"/>
    </source>
</evidence>
<reference evidence="7" key="1">
    <citation type="submission" date="2017-03" db="EMBL/GenBank/DDBJ databases">
        <title>Full genome sequence of a non-lethal Shewanella isolate that potentiates virulence of Vibio parahaemolyticus causing acute hepatopancreatic necrosis disease (AHPND) in shrimp.</title>
        <authorList>
            <person name="Prachumwat A."/>
            <person name="Sritunyalucksana K."/>
        </authorList>
    </citation>
    <scope>NUCLEOTIDE SEQUENCE [LARGE SCALE GENOMIC DNA]</scope>
    <source>
        <strain evidence="7">TH2012</strain>
    </source>
</reference>
<evidence type="ECO:0000256" key="1">
    <source>
        <dbReference type="ARBA" id="ARBA00004613"/>
    </source>
</evidence>
<feature type="signal peptide" evidence="4">
    <location>
        <begin position="1"/>
        <end position="32"/>
    </location>
</feature>
<keyword evidence="3 4" id="KW-0732">Signal</keyword>
<evidence type="ECO:0000256" key="4">
    <source>
        <dbReference type="SAM" id="SignalP"/>
    </source>
</evidence>
<dbReference type="Proteomes" id="UP000278437">
    <property type="component" value="Chromosome"/>
</dbReference>
<dbReference type="InterPro" id="IPR033764">
    <property type="entry name" value="Sdr_B"/>
</dbReference>
<sequence>MSRFQSNAMMLRVAAVAASVSMALGVAAVVQAAPSFTEKAIGDVGWQVEFVGSSYDSATDTTTFTYELTADLSEKDLSHWVLALDDSPIGSEGCSLVKFGLDPTTGVSGWKCDDGQNAGSVQTYRLTFSGQLGELATQYSVKGGTYYAVGGTTGPGDAVVGTLKYKLSGTAFMDINGNGMMEADEPVFANVLVSLSNGETSRTDDQGHYSFTDLTPGQYQLTVAPQTPAVMDDFNELLSRYFEQSTPALLDVGLASDTEGQDFGYRVNVAALMDEFDGSDPDGNGQSFTGSGKTIGFWKHQLTSALKGKTKGVQVSAAVVRDYLYSGTSSVKSMYLDVFADLPGSVPGAYSYGSDVLGKTSSNEVDLLKKQLMATELNYQAGWGLESIPLQGALIAWAEYLVLYHDDFSRDELLQAKDICDLINNSGD</sequence>
<gene>
    <name evidence="6" type="ORF">STH12_03541</name>
</gene>
<dbReference type="EMBL" id="CP020373">
    <property type="protein sequence ID" value="AZQ12600.1"/>
    <property type="molecule type" value="Genomic_DNA"/>
</dbReference>
<proteinExistence type="predicted"/>
<keyword evidence="7" id="KW-1185">Reference proteome</keyword>
<feature type="domain" description="SD-repeat containing protein B" evidence="5">
    <location>
        <begin position="170"/>
        <end position="225"/>
    </location>
</feature>
<keyword evidence="2" id="KW-0964">Secreted</keyword>
<dbReference type="Gene3D" id="2.60.40.10">
    <property type="entry name" value="Immunoglobulins"/>
    <property type="match status" value="1"/>
</dbReference>
<organism evidence="6 7">
    <name type="scientific">Shewanella khirikhana</name>
    <dbReference type="NCBI Taxonomy" id="1965282"/>
    <lineage>
        <taxon>Bacteria</taxon>
        <taxon>Pseudomonadati</taxon>
        <taxon>Pseudomonadota</taxon>
        <taxon>Gammaproteobacteria</taxon>
        <taxon>Alteromonadales</taxon>
        <taxon>Shewanellaceae</taxon>
        <taxon>Shewanella</taxon>
    </lineage>
</organism>